<dbReference type="InterPro" id="IPR013342">
    <property type="entry name" value="Mandelate_racemase_C"/>
</dbReference>
<dbReference type="GO" id="GO:0009063">
    <property type="term" value="P:amino acid catabolic process"/>
    <property type="evidence" value="ECO:0007669"/>
    <property type="project" value="InterPro"/>
</dbReference>
<feature type="compositionally biased region" description="Basic residues" evidence="4">
    <location>
        <begin position="47"/>
        <end position="57"/>
    </location>
</feature>
<dbReference type="SMART" id="SM00922">
    <property type="entry name" value="MR_MLE"/>
    <property type="match status" value="1"/>
</dbReference>
<gene>
    <name evidence="6" type="ORF">RDB_LOCUS187589</name>
</gene>
<dbReference type="GO" id="GO:0016836">
    <property type="term" value="F:hydro-lyase activity"/>
    <property type="evidence" value="ECO:0007669"/>
    <property type="project" value="TreeGrafter"/>
</dbReference>
<accession>A0A8H3I0E2</accession>
<feature type="compositionally biased region" description="Low complexity" evidence="4">
    <location>
        <begin position="58"/>
        <end position="74"/>
    </location>
</feature>
<comment type="cofactor">
    <cofactor evidence="1">
        <name>Mg(2+)</name>
        <dbReference type="ChEBI" id="CHEBI:18420"/>
    </cofactor>
</comment>
<dbReference type="Gene3D" id="3.20.20.120">
    <property type="entry name" value="Enolase-like C-terminal domain"/>
    <property type="match status" value="1"/>
</dbReference>
<evidence type="ECO:0000313" key="7">
    <source>
        <dbReference type="Proteomes" id="UP000663827"/>
    </source>
</evidence>
<dbReference type="InterPro" id="IPR046945">
    <property type="entry name" value="RHMD-like"/>
</dbReference>
<name>A0A8H3I0E2_9AGAM</name>
<evidence type="ECO:0000256" key="1">
    <source>
        <dbReference type="ARBA" id="ARBA00001946"/>
    </source>
</evidence>
<evidence type="ECO:0000313" key="6">
    <source>
        <dbReference type="EMBL" id="CAE7231635.1"/>
    </source>
</evidence>
<dbReference type="PROSITE" id="PS00909">
    <property type="entry name" value="MR_MLE_2"/>
    <property type="match status" value="1"/>
</dbReference>
<dbReference type="PANTHER" id="PTHR13794:SF58">
    <property type="entry name" value="MITOCHONDRIAL ENOLASE SUPERFAMILY MEMBER 1"/>
    <property type="match status" value="1"/>
</dbReference>
<dbReference type="GO" id="GO:0000287">
    <property type="term" value="F:magnesium ion binding"/>
    <property type="evidence" value="ECO:0007669"/>
    <property type="project" value="TreeGrafter"/>
</dbReference>
<keyword evidence="2" id="KW-0479">Metal-binding</keyword>
<dbReference type="Gene3D" id="3.30.390.10">
    <property type="entry name" value="Enolase-like, N-terminal domain"/>
    <property type="match status" value="1"/>
</dbReference>
<dbReference type="SFLD" id="SFLDS00001">
    <property type="entry name" value="Enolase"/>
    <property type="match status" value="1"/>
</dbReference>
<dbReference type="AlphaFoldDB" id="A0A8H3I0E2"/>
<evidence type="ECO:0000256" key="3">
    <source>
        <dbReference type="ARBA" id="ARBA00022842"/>
    </source>
</evidence>
<feature type="compositionally biased region" description="Polar residues" evidence="4">
    <location>
        <begin position="93"/>
        <end position="110"/>
    </location>
</feature>
<protein>
    <recommendedName>
        <fullName evidence="5">Mandelate racemase/muconate lactonizing enzyme C-terminal domain-containing protein</fullName>
    </recommendedName>
</protein>
<dbReference type="Pfam" id="PF13378">
    <property type="entry name" value="MR_MLE_C"/>
    <property type="match status" value="1"/>
</dbReference>
<evidence type="ECO:0000256" key="4">
    <source>
        <dbReference type="SAM" id="MobiDB-lite"/>
    </source>
</evidence>
<dbReference type="SUPFAM" id="SSF54826">
    <property type="entry name" value="Enolase N-terminal domain-like"/>
    <property type="match status" value="1"/>
</dbReference>
<feature type="domain" description="Mandelate racemase/muconate lactonizing enzyme C-terminal" evidence="5">
    <location>
        <begin position="331"/>
        <end position="451"/>
    </location>
</feature>
<reference evidence="6" key="1">
    <citation type="submission" date="2021-01" db="EMBL/GenBank/DDBJ databases">
        <authorList>
            <person name="Kaushik A."/>
        </authorList>
    </citation>
    <scope>NUCLEOTIDE SEQUENCE</scope>
    <source>
        <strain evidence="6">AG5</strain>
    </source>
</reference>
<dbReference type="GO" id="GO:0016052">
    <property type="term" value="P:carbohydrate catabolic process"/>
    <property type="evidence" value="ECO:0007669"/>
    <property type="project" value="TreeGrafter"/>
</dbReference>
<organism evidence="6 7">
    <name type="scientific">Rhizoctonia solani</name>
    <dbReference type="NCBI Taxonomy" id="456999"/>
    <lineage>
        <taxon>Eukaryota</taxon>
        <taxon>Fungi</taxon>
        <taxon>Dikarya</taxon>
        <taxon>Basidiomycota</taxon>
        <taxon>Agaricomycotina</taxon>
        <taxon>Agaricomycetes</taxon>
        <taxon>Cantharellales</taxon>
        <taxon>Ceratobasidiaceae</taxon>
        <taxon>Rhizoctonia</taxon>
    </lineage>
</organism>
<dbReference type="PANTHER" id="PTHR13794">
    <property type="entry name" value="ENOLASE SUPERFAMILY, MANDELATE RACEMASE"/>
    <property type="match status" value="1"/>
</dbReference>
<keyword evidence="3" id="KW-0460">Magnesium</keyword>
<dbReference type="SUPFAM" id="SSF51604">
    <property type="entry name" value="Enolase C-terminal domain-like"/>
    <property type="match status" value="1"/>
</dbReference>
<evidence type="ECO:0000256" key="2">
    <source>
        <dbReference type="ARBA" id="ARBA00022723"/>
    </source>
</evidence>
<comment type="caution">
    <text evidence="6">The sequence shown here is derived from an EMBL/GenBank/DDBJ whole genome shotgun (WGS) entry which is preliminary data.</text>
</comment>
<dbReference type="InterPro" id="IPR029017">
    <property type="entry name" value="Enolase-like_N"/>
</dbReference>
<evidence type="ECO:0000259" key="5">
    <source>
        <dbReference type="SMART" id="SM00922"/>
    </source>
</evidence>
<dbReference type="InterPro" id="IPR036849">
    <property type="entry name" value="Enolase-like_C_sf"/>
</dbReference>
<dbReference type="Proteomes" id="UP000663827">
    <property type="component" value="Unassembled WGS sequence"/>
</dbReference>
<feature type="compositionally biased region" description="Basic residues" evidence="4">
    <location>
        <begin position="23"/>
        <end position="34"/>
    </location>
</feature>
<dbReference type="InterPro" id="IPR018110">
    <property type="entry name" value="Mandel_Rmase/mucon_lact_enz_CS"/>
</dbReference>
<sequence>MKRVAVTSETSLPFFDASARRVRLPRPTSSRHFHPQPDTAFLSQKSFKTRTSRRTASHTRTPSWGSTSSSNSESHLPETTLTSLPRRYHQCYTPESSRSPSPMAQTSSQPTNFIMPVLHPRSPPLTPPPVIQATLGSTPGNYSLRLEPVTSNEAAQAAVVFPDAANPQRALLLVGPAIARYVRMTFTIGRGNDIVCTAIAAVADRLVGKNTEELFKNMGETWDFLLADPQLRWIGPEKGVIHIASGAVNNAVWDLYAKSRKKPLWKLVVDMSPEELVASTAFRYISDAITKEEAIAMLKSREAGKAEREAKVREVGYPAYVTSAGWLGYDDEKVARLTKEAVSAGFNHFKMKVGSNVDDDLRRGRIIRSIIDDPKYLPQGRTPPTPESIANKNAGPTGSVFMIDANQVWDVPQAVEYVKKLESLKPWFIEEPTAPDDILGHAAIRKALKPHGIGVATGEHAHNRMVFKQLLQAEAIDVAQIDSCRLAGVSEVLAVLLMAAKFGVPVCPHAGGVGLCEYVIHLSLIDYIAVSGTMERNVLEFVDHLHEHFIYPCSINKNGRYNVPSNPDEGYSIQMHNTSIDEYKWPNGSYWVANPKTNAAY</sequence>
<feature type="region of interest" description="Disordered" evidence="4">
    <location>
        <begin position="23"/>
        <end position="110"/>
    </location>
</feature>
<dbReference type="EMBL" id="CAJNJQ010006565">
    <property type="protein sequence ID" value="CAE7231635.1"/>
    <property type="molecule type" value="Genomic_DNA"/>
</dbReference>
<proteinExistence type="predicted"/>
<dbReference type="InterPro" id="IPR029065">
    <property type="entry name" value="Enolase_C-like"/>
</dbReference>